<dbReference type="InterPro" id="IPR005113">
    <property type="entry name" value="uDENN_dom"/>
</dbReference>
<organism evidence="3 4">
    <name type="scientific">Xenoophorus captivus</name>
    <dbReference type="NCBI Taxonomy" id="1517983"/>
    <lineage>
        <taxon>Eukaryota</taxon>
        <taxon>Metazoa</taxon>
        <taxon>Chordata</taxon>
        <taxon>Craniata</taxon>
        <taxon>Vertebrata</taxon>
        <taxon>Euteleostomi</taxon>
        <taxon>Actinopterygii</taxon>
        <taxon>Neopterygii</taxon>
        <taxon>Teleostei</taxon>
        <taxon>Neoteleostei</taxon>
        <taxon>Acanthomorphata</taxon>
        <taxon>Ovalentaria</taxon>
        <taxon>Atherinomorphae</taxon>
        <taxon>Cyprinodontiformes</taxon>
        <taxon>Goodeidae</taxon>
        <taxon>Xenoophorus</taxon>
    </lineage>
</organism>
<dbReference type="PANTHER" id="PTHR15288:SF2">
    <property type="entry name" value="DENN DOMAIN-CONTAINING PROTEIN 2D"/>
    <property type="match status" value="1"/>
</dbReference>
<dbReference type="SMART" id="SM00800">
    <property type="entry name" value="uDENN"/>
    <property type="match status" value="1"/>
</dbReference>
<keyword evidence="4" id="KW-1185">Reference proteome</keyword>
<feature type="compositionally biased region" description="Basic and acidic residues" evidence="1">
    <location>
        <begin position="78"/>
        <end position="89"/>
    </location>
</feature>
<dbReference type="InterPro" id="IPR051942">
    <property type="entry name" value="DENN_domain_containing_2"/>
</dbReference>
<dbReference type="EMBL" id="JAHRIN010067274">
    <property type="protein sequence ID" value="MEQ2214225.1"/>
    <property type="molecule type" value="Genomic_DNA"/>
</dbReference>
<feature type="domain" description="uDENN" evidence="2">
    <location>
        <begin position="106"/>
        <end position="179"/>
    </location>
</feature>
<proteinExistence type="predicted"/>
<dbReference type="PANTHER" id="PTHR15288">
    <property type="entry name" value="DENN DOMAIN-CONTAINING PROTEIN 2"/>
    <property type="match status" value="1"/>
</dbReference>
<evidence type="ECO:0000313" key="4">
    <source>
        <dbReference type="Proteomes" id="UP001434883"/>
    </source>
</evidence>
<protein>
    <recommendedName>
        <fullName evidence="2">uDENN domain-containing protein</fullName>
    </recommendedName>
</protein>
<evidence type="ECO:0000256" key="1">
    <source>
        <dbReference type="SAM" id="MobiDB-lite"/>
    </source>
</evidence>
<dbReference type="Proteomes" id="UP001434883">
    <property type="component" value="Unassembled WGS sequence"/>
</dbReference>
<feature type="region of interest" description="Disordered" evidence="1">
    <location>
        <begin position="71"/>
        <end position="96"/>
    </location>
</feature>
<dbReference type="Gene3D" id="3.30.450.200">
    <property type="match status" value="1"/>
</dbReference>
<evidence type="ECO:0000313" key="3">
    <source>
        <dbReference type="EMBL" id="MEQ2214225.1"/>
    </source>
</evidence>
<reference evidence="3 4" key="1">
    <citation type="submission" date="2021-06" db="EMBL/GenBank/DDBJ databases">
        <authorList>
            <person name="Palmer J.M."/>
        </authorList>
    </citation>
    <scope>NUCLEOTIDE SEQUENCE [LARGE SCALE GENOMIC DNA]</scope>
    <source>
        <strain evidence="3 4">XC_2019</strain>
        <tissue evidence="3">Muscle</tissue>
    </source>
</reference>
<evidence type="ECO:0000259" key="2">
    <source>
        <dbReference type="SMART" id="SM00800"/>
    </source>
</evidence>
<accession>A0ABV0S0Z4</accession>
<name>A0ABV0S0Z4_9TELE</name>
<sequence length="179" mass="20452">MLMHEPEQSVHQVQYVHSLQSIETGRGSVGELLCGFSAVKMFFFLKGATPPGEDDGRQGALKRFSAMWPSFGKGRKDKAKDLEPTETRQDPPVADNVSIQPRRVSGQYFFEYLVVVSLKKNKDGSNYEPQITYQFPKRDVMAKFQKEEEEKTLKAISLFCFPEGINWAPLTEYHSFLFC</sequence>
<gene>
    <name evidence="3" type="ORF">XENOCAPTIV_024055</name>
</gene>
<dbReference type="Pfam" id="PF03456">
    <property type="entry name" value="uDENN"/>
    <property type="match status" value="1"/>
</dbReference>
<comment type="caution">
    <text evidence="3">The sequence shown here is derived from an EMBL/GenBank/DDBJ whole genome shotgun (WGS) entry which is preliminary data.</text>
</comment>